<accession>A0ABP7CRZ1</accession>
<evidence type="ECO:0000313" key="1">
    <source>
        <dbReference type="EMBL" id="GAA3695432.1"/>
    </source>
</evidence>
<dbReference type="PANTHER" id="PTHR30143:SF0">
    <property type="entry name" value="2-KETO-4-PENTENOATE HYDRATASE"/>
    <property type="match status" value="1"/>
</dbReference>
<proteinExistence type="predicted"/>
<keyword evidence="1" id="KW-0378">Hydrolase</keyword>
<keyword evidence="2" id="KW-1185">Reference proteome</keyword>
<protein>
    <submittedName>
        <fullName evidence="1">Fumarylacetoacetate hydrolase family protein</fullName>
    </submittedName>
</protein>
<reference evidence="2" key="1">
    <citation type="journal article" date="2019" name="Int. J. Syst. Evol. Microbiol.">
        <title>The Global Catalogue of Microorganisms (GCM) 10K type strain sequencing project: providing services to taxonomists for standard genome sequencing and annotation.</title>
        <authorList>
            <consortium name="The Broad Institute Genomics Platform"/>
            <consortium name="The Broad Institute Genome Sequencing Center for Infectious Disease"/>
            <person name="Wu L."/>
            <person name="Ma J."/>
        </authorList>
    </citation>
    <scope>NUCLEOTIDE SEQUENCE [LARGE SCALE GENOMIC DNA]</scope>
    <source>
        <strain evidence="2">JCM 30742</strain>
    </source>
</reference>
<dbReference type="InterPro" id="IPR050772">
    <property type="entry name" value="Hydratase-Decarb/MhpD_sf"/>
</dbReference>
<comment type="caution">
    <text evidence="1">The sequence shown here is derived from an EMBL/GenBank/DDBJ whole genome shotgun (WGS) entry which is preliminary data.</text>
</comment>
<evidence type="ECO:0000313" key="2">
    <source>
        <dbReference type="Proteomes" id="UP001500752"/>
    </source>
</evidence>
<sequence length="262" mass="28227">MPINIIETASRILDAKSTRNPVDVLIRDEDAPTVADAFRVQQEVVRRQVAAGDSIAGFKLGNIAKAMQAKFGVDEPDYGYLLASQFYPENLPISADEFIEPYVELEPAFVLKREVGGPHVTATDIIAATDFVVPALEIIDSRVRDWKIGIFDTLADSGSTGGVILGGQPRRLSEVNLSDTPGVITFDDEVVAEGNTSAIYGSPVSALAWLCRRIAEYDITLPAGQLILPGSCLAAAKMLPGTRITGRFEGWGEVSFDYNAGH</sequence>
<organism evidence="1 2">
    <name type="scientific">Arthrobacter ginkgonis</name>
    <dbReference type="NCBI Taxonomy" id="1630594"/>
    <lineage>
        <taxon>Bacteria</taxon>
        <taxon>Bacillati</taxon>
        <taxon>Actinomycetota</taxon>
        <taxon>Actinomycetes</taxon>
        <taxon>Micrococcales</taxon>
        <taxon>Micrococcaceae</taxon>
        <taxon>Arthrobacter</taxon>
    </lineage>
</organism>
<dbReference type="EMBL" id="BAABEO010000024">
    <property type="protein sequence ID" value="GAA3695432.1"/>
    <property type="molecule type" value="Genomic_DNA"/>
</dbReference>
<dbReference type="Proteomes" id="UP001500752">
    <property type="component" value="Unassembled WGS sequence"/>
</dbReference>
<name>A0ABP7CRZ1_9MICC</name>
<dbReference type="RefSeq" id="WP_345152949.1">
    <property type="nucleotide sequence ID" value="NZ_BAABEO010000024.1"/>
</dbReference>
<dbReference type="InterPro" id="IPR036663">
    <property type="entry name" value="Fumarylacetoacetase_C_sf"/>
</dbReference>
<dbReference type="Gene3D" id="3.90.850.10">
    <property type="entry name" value="Fumarylacetoacetase-like, C-terminal domain"/>
    <property type="match status" value="1"/>
</dbReference>
<gene>
    <name evidence="1" type="ORF">GCM10023081_35790</name>
</gene>
<dbReference type="SUPFAM" id="SSF56529">
    <property type="entry name" value="FAH"/>
    <property type="match status" value="1"/>
</dbReference>
<dbReference type="PANTHER" id="PTHR30143">
    <property type="entry name" value="ACID HYDRATASE"/>
    <property type="match status" value="1"/>
</dbReference>
<dbReference type="GO" id="GO:0016787">
    <property type="term" value="F:hydrolase activity"/>
    <property type="evidence" value="ECO:0007669"/>
    <property type="project" value="UniProtKB-KW"/>
</dbReference>